<dbReference type="Proteomes" id="UP000030645">
    <property type="component" value="Unassembled WGS sequence"/>
</dbReference>
<evidence type="ECO:0000313" key="6">
    <source>
        <dbReference type="Proteomes" id="UP000030645"/>
    </source>
</evidence>
<dbReference type="Pfam" id="PF00685">
    <property type="entry name" value="Sulfotransfer_1"/>
    <property type="match status" value="1"/>
</dbReference>
<dbReference type="SUPFAM" id="SSF52540">
    <property type="entry name" value="P-loop containing nucleoside triphosphate hydrolases"/>
    <property type="match status" value="1"/>
</dbReference>
<dbReference type="InterPro" id="IPR027417">
    <property type="entry name" value="P-loop_NTPase"/>
</dbReference>
<gene>
    <name evidence="5" type="ORF">L484_023966</name>
</gene>
<accession>W9RNV4</accession>
<protein>
    <recommendedName>
        <fullName evidence="3">Sulfotransferase</fullName>
        <ecNumber evidence="3">2.8.2.-</ecNumber>
    </recommendedName>
</protein>
<dbReference type="STRING" id="981085.W9RNV4"/>
<dbReference type="AlphaFoldDB" id="W9RNV4"/>
<comment type="similarity">
    <text evidence="1 3">Belongs to the sulfotransferase 1 family.</text>
</comment>
<dbReference type="InterPro" id="IPR000863">
    <property type="entry name" value="Sulfotransferase_dom"/>
</dbReference>
<organism evidence="5 6">
    <name type="scientific">Morus notabilis</name>
    <dbReference type="NCBI Taxonomy" id="981085"/>
    <lineage>
        <taxon>Eukaryota</taxon>
        <taxon>Viridiplantae</taxon>
        <taxon>Streptophyta</taxon>
        <taxon>Embryophyta</taxon>
        <taxon>Tracheophyta</taxon>
        <taxon>Spermatophyta</taxon>
        <taxon>Magnoliopsida</taxon>
        <taxon>eudicotyledons</taxon>
        <taxon>Gunneridae</taxon>
        <taxon>Pentapetalae</taxon>
        <taxon>rosids</taxon>
        <taxon>fabids</taxon>
        <taxon>Rosales</taxon>
        <taxon>Moraceae</taxon>
        <taxon>Moreae</taxon>
        <taxon>Morus</taxon>
    </lineage>
</organism>
<dbReference type="GO" id="GO:0008146">
    <property type="term" value="F:sulfotransferase activity"/>
    <property type="evidence" value="ECO:0007669"/>
    <property type="project" value="InterPro"/>
</dbReference>
<keyword evidence="2 3" id="KW-0808">Transferase</keyword>
<feature type="domain" description="Sulfotransferase" evidence="4">
    <location>
        <begin position="66"/>
        <end position="249"/>
    </location>
</feature>
<dbReference type="Gene3D" id="3.40.50.300">
    <property type="entry name" value="P-loop containing nucleotide triphosphate hydrolases"/>
    <property type="match status" value="1"/>
</dbReference>
<evidence type="ECO:0000256" key="1">
    <source>
        <dbReference type="ARBA" id="ARBA00005771"/>
    </source>
</evidence>
<sequence length="277" mass="31518">MGVTNYTKADESEEEQVSDECKQMLLSLPKTRGSRTSHLYQYQGFWCQTAEIQAIASFQKHFQAFDSDVVVASIPKSGTTWLKALAFAVANRDRFPVSDDAEHPLLTSNPHDLTFRHTHSLYPSSADSLKSSNWRIVYICRNPFDAFVSTWHFMGSLFPLSLEEAFEMFCQGLIGYGPFWDHMLGYWKESLGDVWKTSKMTLIYVKKLAEFFKCPFSLEDERNGVIEKIVKLCSFENLKELEVNKKGKSLLNFEKGRGGGLDELFEPSNGGEVVQSN</sequence>
<dbReference type="EC" id="2.8.2.-" evidence="3"/>
<dbReference type="PANTHER" id="PTHR11783">
    <property type="entry name" value="SULFOTRANSFERASE SULT"/>
    <property type="match status" value="1"/>
</dbReference>
<evidence type="ECO:0000313" key="5">
    <source>
        <dbReference type="EMBL" id="EXB62670.1"/>
    </source>
</evidence>
<dbReference type="eggNOG" id="KOG1584">
    <property type="taxonomic scope" value="Eukaryota"/>
</dbReference>
<reference evidence="6" key="1">
    <citation type="submission" date="2013-01" db="EMBL/GenBank/DDBJ databases">
        <title>Draft Genome Sequence of a Mulberry Tree, Morus notabilis C.K. Schneid.</title>
        <authorList>
            <person name="He N."/>
            <person name="Zhao S."/>
        </authorList>
    </citation>
    <scope>NUCLEOTIDE SEQUENCE</scope>
</reference>
<evidence type="ECO:0000256" key="2">
    <source>
        <dbReference type="ARBA" id="ARBA00022679"/>
    </source>
</evidence>
<evidence type="ECO:0000259" key="4">
    <source>
        <dbReference type="Pfam" id="PF00685"/>
    </source>
</evidence>
<name>W9RNV4_9ROSA</name>
<keyword evidence="6" id="KW-1185">Reference proteome</keyword>
<dbReference type="EMBL" id="KE344454">
    <property type="protein sequence ID" value="EXB62670.1"/>
    <property type="molecule type" value="Genomic_DNA"/>
</dbReference>
<proteinExistence type="inferred from homology"/>
<evidence type="ECO:0000256" key="3">
    <source>
        <dbReference type="RuleBase" id="RU361155"/>
    </source>
</evidence>